<keyword evidence="1" id="KW-0812">Transmembrane</keyword>
<evidence type="ECO:0000313" key="3">
    <source>
        <dbReference type="Proteomes" id="UP000316429"/>
    </source>
</evidence>
<dbReference type="OrthoDB" id="8377122at2"/>
<keyword evidence="3" id="KW-1185">Reference proteome</keyword>
<feature type="transmembrane region" description="Helical" evidence="1">
    <location>
        <begin position="38"/>
        <end position="60"/>
    </location>
</feature>
<dbReference type="RefSeq" id="WP_140826448.1">
    <property type="nucleotide sequence ID" value="NZ_VFYP01000001.1"/>
</dbReference>
<gene>
    <name evidence="2" type="ORF">FJQ55_04220</name>
</gene>
<dbReference type="Proteomes" id="UP000316429">
    <property type="component" value="Unassembled WGS sequence"/>
</dbReference>
<keyword evidence="1" id="KW-1133">Transmembrane helix</keyword>
<comment type="caution">
    <text evidence="2">The sequence shown here is derived from an EMBL/GenBank/DDBJ whole genome shotgun (WGS) entry which is preliminary data.</text>
</comment>
<proteinExistence type="predicted"/>
<feature type="transmembrane region" description="Helical" evidence="1">
    <location>
        <begin position="7"/>
        <end position="26"/>
    </location>
</feature>
<organism evidence="2 3">
    <name type="scientific">Rhizobium glycinendophyticum</name>
    <dbReference type="NCBI Taxonomy" id="2589807"/>
    <lineage>
        <taxon>Bacteria</taxon>
        <taxon>Pseudomonadati</taxon>
        <taxon>Pseudomonadota</taxon>
        <taxon>Alphaproteobacteria</taxon>
        <taxon>Hyphomicrobiales</taxon>
        <taxon>Rhizobiaceae</taxon>
        <taxon>Rhizobium/Agrobacterium group</taxon>
        <taxon>Rhizobium</taxon>
    </lineage>
</organism>
<evidence type="ECO:0000313" key="2">
    <source>
        <dbReference type="EMBL" id="TPP10086.1"/>
    </source>
</evidence>
<dbReference type="AlphaFoldDB" id="A0A504ULU2"/>
<keyword evidence="1" id="KW-0472">Membrane</keyword>
<sequence length="64" mass="7330">MARFFMRIVISLVLGWWIGVEIGLTLWPESNLGPLIPILFAVPVTYLLSFLIVPLFSGWLSRLR</sequence>
<protein>
    <submittedName>
        <fullName evidence="2">Uncharacterized protein</fullName>
    </submittedName>
</protein>
<reference evidence="2 3" key="1">
    <citation type="submission" date="2019-06" db="EMBL/GenBank/DDBJ databases">
        <title>Rhizobium sp. CL12 isolated from roots of soybean.</title>
        <authorList>
            <person name="Wang C."/>
        </authorList>
    </citation>
    <scope>NUCLEOTIDE SEQUENCE [LARGE SCALE GENOMIC DNA]</scope>
    <source>
        <strain evidence="2 3">CL12</strain>
    </source>
</reference>
<name>A0A504ULU2_9HYPH</name>
<accession>A0A504ULU2</accession>
<dbReference type="EMBL" id="VFYP01000001">
    <property type="protein sequence ID" value="TPP10086.1"/>
    <property type="molecule type" value="Genomic_DNA"/>
</dbReference>
<evidence type="ECO:0000256" key="1">
    <source>
        <dbReference type="SAM" id="Phobius"/>
    </source>
</evidence>